<evidence type="ECO:0000256" key="3">
    <source>
        <dbReference type="ARBA" id="ARBA00022833"/>
    </source>
</evidence>
<dbReference type="Proteomes" id="UP001154282">
    <property type="component" value="Unassembled WGS sequence"/>
</dbReference>
<dbReference type="PANTHER" id="PTHR42647">
    <property type="entry name" value="SBP (S-RIBONUCLEASE BINDING PROTEIN) FAMILY PROTEIN"/>
    <property type="match status" value="1"/>
</dbReference>
<gene>
    <name evidence="6" type="ORF">LITE_LOCUS28532</name>
</gene>
<dbReference type="GO" id="GO:0008270">
    <property type="term" value="F:zinc ion binding"/>
    <property type="evidence" value="ECO:0007669"/>
    <property type="project" value="UniProtKB-KW"/>
</dbReference>
<evidence type="ECO:0000256" key="4">
    <source>
        <dbReference type="SAM" id="Coils"/>
    </source>
</evidence>
<dbReference type="EMBL" id="CAMGYJ010000007">
    <property type="protein sequence ID" value="CAI0445354.1"/>
    <property type="molecule type" value="Genomic_DNA"/>
</dbReference>
<keyword evidence="1" id="KW-0479">Metal-binding</keyword>
<comment type="caution">
    <text evidence="6">The sequence shown here is derived from an EMBL/GenBank/DDBJ whole genome shotgun (WGS) entry which is preliminary data.</text>
</comment>
<dbReference type="FunFam" id="3.30.40.10:FF:000239">
    <property type="entry name" value="probable BOI-related E3 ubiquitin-protein ligase 2"/>
    <property type="match status" value="1"/>
</dbReference>
<reference evidence="6" key="1">
    <citation type="submission" date="2022-08" db="EMBL/GenBank/DDBJ databases">
        <authorList>
            <person name="Gutierrez-Valencia J."/>
        </authorList>
    </citation>
    <scope>NUCLEOTIDE SEQUENCE</scope>
</reference>
<keyword evidence="7" id="KW-1185">Reference proteome</keyword>
<dbReference type="Gene3D" id="3.30.40.10">
    <property type="entry name" value="Zinc/RING finger domain, C3HC4 (zinc finger)"/>
    <property type="match status" value="1"/>
</dbReference>
<organism evidence="6 7">
    <name type="scientific">Linum tenue</name>
    <dbReference type="NCBI Taxonomy" id="586396"/>
    <lineage>
        <taxon>Eukaryota</taxon>
        <taxon>Viridiplantae</taxon>
        <taxon>Streptophyta</taxon>
        <taxon>Embryophyta</taxon>
        <taxon>Tracheophyta</taxon>
        <taxon>Spermatophyta</taxon>
        <taxon>Magnoliopsida</taxon>
        <taxon>eudicotyledons</taxon>
        <taxon>Gunneridae</taxon>
        <taxon>Pentapetalae</taxon>
        <taxon>rosids</taxon>
        <taxon>fabids</taxon>
        <taxon>Malpighiales</taxon>
        <taxon>Linaceae</taxon>
        <taxon>Linum</taxon>
    </lineage>
</organism>
<dbReference type="PANTHER" id="PTHR42647:SF6">
    <property type="entry name" value="RING-TYPE DOMAIN-CONTAINING PROTEIN"/>
    <property type="match status" value="1"/>
</dbReference>
<accession>A0AAV0MH73</accession>
<feature type="region of interest" description="Disordered" evidence="5">
    <location>
        <begin position="251"/>
        <end position="272"/>
    </location>
</feature>
<dbReference type="AlphaFoldDB" id="A0AAV0MH73"/>
<evidence type="ECO:0000256" key="2">
    <source>
        <dbReference type="ARBA" id="ARBA00022771"/>
    </source>
</evidence>
<feature type="coiled-coil region" evidence="4">
    <location>
        <begin position="172"/>
        <end position="206"/>
    </location>
</feature>
<evidence type="ECO:0008006" key="8">
    <source>
        <dbReference type="Google" id="ProtNLM"/>
    </source>
</evidence>
<keyword evidence="4" id="KW-0175">Coiled coil</keyword>
<dbReference type="PIRSF" id="PIRSF036836">
    <property type="entry name" value="RNase_bind_SBP1"/>
    <property type="match status" value="1"/>
</dbReference>
<evidence type="ECO:0000256" key="5">
    <source>
        <dbReference type="SAM" id="MobiDB-lite"/>
    </source>
</evidence>
<evidence type="ECO:0000256" key="1">
    <source>
        <dbReference type="ARBA" id="ARBA00022723"/>
    </source>
</evidence>
<name>A0AAV0MH73_9ROSI</name>
<sequence>MAIQAQFYGSQEWPVVENGFVPGVAGAGFMNNNSCFLINNLEQQQQKQQQFHNNNLQQQQQQQQRNGGNLINNNNNNGFFVSKIGEEKPAPASTGLQIPSAMTTNSNTVNPSVNSLAAYEQKQRQEIDHYIRVQNEKLRLMLQEQRQQQLALLLKTIESKATVLLRQKDEEIARAAKRATELETFMRRLEMENQAWQRAAKENEAMAISLSHTLAQVRENSSLMMNNNNNNNNMNGGYGGGGAVADDAESCCREKGDEEEEEDEKEETTSGGNGVVCKSCNSRGACVLFLPCRHLCSCSACDGFLDRCPLCQTPKKASIEALMA</sequence>
<dbReference type="GO" id="GO:0004842">
    <property type="term" value="F:ubiquitin-protein transferase activity"/>
    <property type="evidence" value="ECO:0007669"/>
    <property type="project" value="TreeGrafter"/>
</dbReference>
<keyword evidence="2" id="KW-0863">Zinc-finger</keyword>
<evidence type="ECO:0000313" key="7">
    <source>
        <dbReference type="Proteomes" id="UP001154282"/>
    </source>
</evidence>
<evidence type="ECO:0000313" key="6">
    <source>
        <dbReference type="EMBL" id="CAI0445354.1"/>
    </source>
</evidence>
<feature type="region of interest" description="Disordered" evidence="5">
    <location>
        <begin position="46"/>
        <end position="76"/>
    </location>
</feature>
<feature type="compositionally biased region" description="Acidic residues" evidence="5">
    <location>
        <begin position="257"/>
        <end position="266"/>
    </location>
</feature>
<protein>
    <recommendedName>
        <fullName evidence="8">BOI-related E3 ubiquitin-protein ligase 3</fullName>
    </recommendedName>
</protein>
<dbReference type="InterPro" id="IPR013083">
    <property type="entry name" value="Znf_RING/FYVE/PHD"/>
</dbReference>
<dbReference type="Pfam" id="PF13920">
    <property type="entry name" value="zf-C3HC4_3"/>
    <property type="match status" value="1"/>
</dbReference>
<keyword evidence="3" id="KW-0862">Zinc</keyword>
<proteinExistence type="predicted"/>